<feature type="chain" id="PRO_5041382204" evidence="2">
    <location>
        <begin position="18"/>
        <end position="162"/>
    </location>
</feature>
<organism evidence="3 4">
    <name type="scientific">Armillaria luteobubalina</name>
    <dbReference type="NCBI Taxonomy" id="153913"/>
    <lineage>
        <taxon>Eukaryota</taxon>
        <taxon>Fungi</taxon>
        <taxon>Dikarya</taxon>
        <taxon>Basidiomycota</taxon>
        <taxon>Agaricomycotina</taxon>
        <taxon>Agaricomycetes</taxon>
        <taxon>Agaricomycetidae</taxon>
        <taxon>Agaricales</taxon>
        <taxon>Marasmiineae</taxon>
        <taxon>Physalacriaceae</taxon>
        <taxon>Armillaria</taxon>
    </lineage>
</organism>
<evidence type="ECO:0000256" key="1">
    <source>
        <dbReference type="SAM" id="MobiDB-lite"/>
    </source>
</evidence>
<protein>
    <submittedName>
        <fullName evidence="3">Uncharacterized protein</fullName>
    </submittedName>
</protein>
<proteinExistence type="predicted"/>
<name>A0AA39Q547_9AGAR</name>
<keyword evidence="2" id="KW-0732">Signal</keyword>
<feature type="compositionally biased region" description="Pro residues" evidence="1">
    <location>
        <begin position="20"/>
        <end position="35"/>
    </location>
</feature>
<evidence type="ECO:0000313" key="3">
    <source>
        <dbReference type="EMBL" id="KAK0496330.1"/>
    </source>
</evidence>
<comment type="caution">
    <text evidence="3">The sequence shown here is derived from an EMBL/GenBank/DDBJ whole genome shotgun (WGS) entry which is preliminary data.</text>
</comment>
<dbReference type="AlphaFoldDB" id="A0AA39Q547"/>
<reference evidence="3" key="1">
    <citation type="submission" date="2023-06" db="EMBL/GenBank/DDBJ databases">
        <authorList>
            <consortium name="Lawrence Berkeley National Laboratory"/>
            <person name="Ahrendt S."/>
            <person name="Sahu N."/>
            <person name="Indic B."/>
            <person name="Wong-Bajracharya J."/>
            <person name="Merenyi Z."/>
            <person name="Ke H.-M."/>
            <person name="Monk M."/>
            <person name="Kocsube S."/>
            <person name="Drula E."/>
            <person name="Lipzen A."/>
            <person name="Balint B."/>
            <person name="Henrissat B."/>
            <person name="Andreopoulos B."/>
            <person name="Martin F.M."/>
            <person name="Harder C.B."/>
            <person name="Rigling D."/>
            <person name="Ford K.L."/>
            <person name="Foster G.D."/>
            <person name="Pangilinan J."/>
            <person name="Papanicolaou A."/>
            <person name="Barry K."/>
            <person name="LaButti K."/>
            <person name="Viragh M."/>
            <person name="Koriabine M."/>
            <person name="Yan M."/>
            <person name="Riley R."/>
            <person name="Champramary S."/>
            <person name="Plett K.L."/>
            <person name="Tsai I.J."/>
            <person name="Slot J."/>
            <person name="Sipos G."/>
            <person name="Plett J."/>
            <person name="Nagy L.G."/>
            <person name="Grigoriev I.V."/>
        </authorList>
    </citation>
    <scope>NUCLEOTIDE SEQUENCE</scope>
    <source>
        <strain evidence="3">HWK02</strain>
    </source>
</reference>
<gene>
    <name evidence="3" type="ORF">EDD18DRAFT_1353059</name>
</gene>
<evidence type="ECO:0000313" key="4">
    <source>
        <dbReference type="Proteomes" id="UP001175228"/>
    </source>
</evidence>
<feature type="region of interest" description="Disordered" evidence="1">
    <location>
        <begin position="20"/>
        <end position="55"/>
    </location>
</feature>
<dbReference type="Proteomes" id="UP001175228">
    <property type="component" value="Unassembled WGS sequence"/>
</dbReference>
<dbReference type="EMBL" id="JAUEPU010000015">
    <property type="protein sequence ID" value="KAK0496330.1"/>
    <property type="molecule type" value="Genomic_DNA"/>
</dbReference>
<keyword evidence="4" id="KW-1185">Reference proteome</keyword>
<feature type="signal peptide" evidence="2">
    <location>
        <begin position="1"/>
        <end position="17"/>
    </location>
</feature>
<evidence type="ECO:0000256" key="2">
    <source>
        <dbReference type="SAM" id="SignalP"/>
    </source>
</evidence>
<sequence length="162" mass="17990">MLLWVMELLSADVWVTPAPMNGPPNDAPTSPPLPPSSRVASPSPALEANIKQDAPVKFEVQPEGKEKDGVLWIKFKRDPDPEEDKQMYGLRDLEHGAIQKSNNMQNDGSLMRHPCCLECANAMRSPHMSNKKVKTHIHFIILLVAASLTGQLDQWKCVNGEV</sequence>
<accession>A0AA39Q547</accession>